<dbReference type="GO" id="GO:0008242">
    <property type="term" value="F:omega peptidase activity"/>
    <property type="evidence" value="ECO:0007669"/>
    <property type="project" value="UniProtKB-EC"/>
</dbReference>
<proteinExistence type="inferred from homology"/>
<evidence type="ECO:0000259" key="9">
    <source>
        <dbReference type="Pfam" id="PF00326"/>
    </source>
</evidence>
<dbReference type="GO" id="GO:0004252">
    <property type="term" value="F:serine-type endopeptidase activity"/>
    <property type="evidence" value="ECO:0007669"/>
    <property type="project" value="TreeGrafter"/>
</dbReference>
<dbReference type="Proteomes" id="UP000695562">
    <property type="component" value="Unassembled WGS sequence"/>
</dbReference>
<dbReference type="EC" id="3.4.19.1" evidence="5"/>
<evidence type="ECO:0000256" key="3">
    <source>
        <dbReference type="ARBA" id="ARBA00010040"/>
    </source>
</evidence>
<dbReference type="Gene3D" id="2.120.10.30">
    <property type="entry name" value="TolB, C-terminal domain"/>
    <property type="match status" value="1"/>
</dbReference>
<reference evidence="11" key="1">
    <citation type="submission" date="2020-01" db="EMBL/GenBank/DDBJ databases">
        <title>Development of genomics and gene disruption for Polysphondylium violaceum indicates a role for the polyketide synthase stlB in stalk morphogenesis.</title>
        <authorList>
            <person name="Narita B."/>
            <person name="Kawabe Y."/>
            <person name="Kin K."/>
            <person name="Saito T."/>
            <person name="Gibbs R."/>
            <person name="Kuspa A."/>
            <person name="Muzny D."/>
            <person name="Queller D."/>
            <person name="Richards S."/>
            <person name="Strassman J."/>
            <person name="Sucgang R."/>
            <person name="Worley K."/>
            <person name="Schaap P."/>
        </authorList>
    </citation>
    <scope>NUCLEOTIDE SEQUENCE</scope>
    <source>
        <strain evidence="11">QSvi11</strain>
    </source>
</reference>
<name>A0A8J4PR84_9MYCE</name>
<evidence type="ECO:0000313" key="12">
    <source>
        <dbReference type="Proteomes" id="UP000695562"/>
    </source>
</evidence>
<evidence type="ECO:0000256" key="8">
    <source>
        <dbReference type="ARBA" id="ARBA00022801"/>
    </source>
</evidence>
<dbReference type="PANTHER" id="PTHR42776">
    <property type="entry name" value="SERINE PEPTIDASE S9 FAMILY MEMBER"/>
    <property type="match status" value="1"/>
</dbReference>
<organism evidence="11 12">
    <name type="scientific">Polysphondylium violaceum</name>
    <dbReference type="NCBI Taxonomy" id="133409"/>
    <lineage>
        <taxon>Eukaryota</taxon>
        <taxon>Amoebozoa</taxon>
        <taxon>Evosea</taxon>
        <taxon>Eumycetozoa</taxon>
        <taxon>Dictyostelia</taxon>
        <taxon>Dictyosteliales</taxon>
        <taxon>Dictyosteliaceae</taxon>
        <taxon>Polysphondylium</taxon>
    </lineage>
</organism>
<feature type="domain" description="Acylamino-acid-releasing enzyme N-terminal" evidence="10">
    <location>
        <begin position="14"/>
        <end position="432"/>
    </location>
</feature>
<accession>A0A8J4PR84</accession>
<keyword evidence="12" id="KW-1185">Reference proteome</keyword>
<dbReference type="Pfam" id="PF19283">
    <property type="entry name" value="APEH_N"/>
    <property type="match status" value="1"/>
</dbReference>
<dbReference type="InterPro" id="IPR001375">
    <property type="entry name" value="Peptidase_S9_cat"/>
</dbReference>
<comment type="caution">
    <text evidence="11">The sequence shown here is derived from an EMBL/GenBank/DDBJ whole genome shotgun (WGS) entry which is preliminary data.</text>
</comment>
<evidence type="ECO:0000313" key="11">
    <source>
        <dbReference type="EMBL" id="KAF2072327.1"/>
    </source>
</evidence>
<dbReference type="AlphaFoldDB" id="A0A8J4PR84"/>
<dbReference type="SUPFAM" id="SSF53474">
    <property type="entry name" value="alpha/beta-Hydrolases"/>
    <property type="match status" value="1"/>
</dbReference>
<dbReference type="InterPro" id="IPR045550">
    <property type="entry name" value="AARE_N"/>
</dbReference>
<dbReference type="FunFam" id="3.40.50.1820:FF:000344">
    <property type="entry name" value="Acylamino-acid-releasing enzyme"/>
    <property type="match status" value="1"/>
</dbReference>
<dbReference type="SUPFAM" id="SSF82171">
    <property type="entry name" value="DPP6 N-terminal domain-like"/>
    <property type="match status" value="1"/>
</dbReference>
<feature type="domain" description="Peptidase S9 prolyl oligopeptidase catalytic" evidence="9">
    <location>
        <begin position="520"/>
        <end position="739"/>
    </location>
</feature>
<comment type="catalytic activity">
    <reaction evidence="1">
        <text>Cleavage of an N-acetyl or N-formyl amino acid from the N-terminus of a polypeptide.</text>
        <dbReference type="EC" id="3.4.19.1"/>
    </reaction>
</comment>
<protein>
    <recommendedName>
        <fullName evidence="6">Acylamino-acid-releasing enzyme</fullName>
        <ecNumber evidence="5">3.4.19.1</ecNumber>
    </recommendedName>
</protein>
<keyword evidence="8" id="KW-0378">Hydrolase</keyword>
<evidence type="ECO:0000256" key="2">
    <source>
        <dbReference type="ARBA" id="ARBA00004496"/>
    </source>
</evidence>
<dbReference type="OrthoDB" id="416344at2759"/>
<evidence type="ECO:0000259" key="10">
    <source>
        <dbReference type="Pfam" id="PF19283"/>
    </source>
</evidence>
<dbReference type="Gene3D" id="3.40.50.1820">
    <property type="entry name" value="alpha/beta hydrolase"/>
    <property type="match status" value="1"/>
</dbReference>
<evidence type="ECO:0000256" key="5">
    <source>
        <dbReference type="ARBA" id="ARBA00012917"/>
    </source>
</evidence>
<dbReference type="InterPro" id="IPR029058">
    <property type="entry name" value="AB_hydrolase_fold"/>
</dbReference>
<comment type="subunit">
    <text evidence="4">Homotetramer.</text>
</comment>
<dbReference type="Pfam" id="PF00326">
    <property type="entry name" value="Peptidase_S9"/>
    <property type="match status" value="1"/>
</dbReference>
<evidence type="ECO:0000256" key="6">
    <source>
        <dbReference type="ARBA" id="ARBA00018421"/>
    </source>
</evidence>
<comment type="similarity">
    <text evidence="3">Belongs to the peptidase S9C family.</text>
</comment>
<evidence type="ECO:0000256" key="7">
    <source>
        <dbReference type="ARBA" id="ARBA00022490"/>
    </source>
</evidence>
<comment type="subcellular location">
    <subcellularLocation>
        <location evidence="2">Cytoplasm</location>
    </subcellularLocation>
</comment>
<dbReference type="InterPro" id="IPR011042">
    <property type="entry name" value="6-blade_b-propeller_TolB-like"/>
</dbReference>
<keyword evidence="7" id="KW-0963">Cytoplasm</keyword>
<gene>
    <name evidence="11" type="ORF">CYY_006361</name>
</gene>
<dbReference type="PANTHER" id="PTHR42776:SF4">
    <property type="entry name" value="ACYLAMINO-ACID-RELEASING ENZYME"/>
    <property type="match status" value="1"/>
</dbReference>
<evidence type="ECO:0000256" key="1">
    <source>
        <dbReference type="ARBA" id="ARBA00000721"/>
    </source>
</evidence>
<dbReference type="EMBL" id="AJWJ01000290">
    <property type="protein sequence ID" value="KAF2072327.1"/>
    <property type="molecule type" value="Genomic_DNA"/>
</dbReference>
<sequence>MDTPSPPSSTSENLEYRNKSLKLYKDIISVPTVVNSFFNSSESISIVLSQTDSQTKKNKQFITTKYVLPTADKQVTSTHFLNELVSPLISQSPSHTKQITIKDTTTNPENIEYSFEISDRDHHLTTIPSRDIHKKVCSDEWFGTISWSPCEKYIAFIADSKINTTSFYDREPKDKIVGDQFLYRDDWGETYSPISNPSIFIVDIEKEAIFPLEPFPSEKLTAGQVIWTPDGKGLVFVGWSVSVRKLGIRACFNRISSLYHFDFASYLVTRQEAKDKKEKPTKPLVLTNLIPSVSQGCFRSPRFSPDGKSLIFMGFDEKTFPHNTCSKLFKLNWAGSGVATAGQKPLTLIDYKNHNDEFPGLYCQDIPINPWIDNSTIVFSAPIKSTNQVLSFNIDTKQLNTLFASKCSYSVQDVDLKSKQFIMTESGLNQPTLVYLIDYHHLDKKVLLYKPVVSKDLTDIFASYDFSIHSVPVNIPTPAPFASIKEFELIYLKNTTQKKSPCLLFLHGGPHVSVGTDYAFSLTFLAALGYNLIIPNYRGSTSFGKDFVECLPGLIGTLDADDSLQALLYTLSTLDKDGIDVDKVGVIGGSHGGFLSAHMSKYPQFKAAVLRNPVIDIPSMSTLSDIPDWCFYECGLKPSVDRGDDTLYHTLPTLEEIEQMKQCSPSRYIDEIKTPSLLSLGDSDLRVPPSQGLLYYRSLMERNVPTKCVMYPKTGHSLDTVDAKLDQWIHNACWFNKYILENNK</sequence>
<evidence type="ECO:0000256" key="4">
    <source>
        <dbReference type="ARBA" id="ARBA00011881"/>
    </source>
</evidence>
<dbReference type="GO" id="GO:0006508">
    <property type="term" value="P:proteolysis"/>
    <property type="evidence" value="ECO:0007669"/>
    <property type="project" value="InterPro"/>
</dbReference>
<dbReference type="GO" id="GO:0005737">
    <property type="term" value="C:cytoplasm"/>
    <property type="evidence" value="ECO:0007669"/>
    <property type="project" value="UniProtKB-SubCell"/>
</dbReference>